<organism evidence="3 4">
    <name type="scientific">Aldrovandia affinis</name>
    <dbReference type="NCBI Taxonomy" id="143900"/>
    <lineage>
        <taxon>Eukaryota</taxon>
        <taxon>Metazoa</taxon>
        <taxon>Chordata</taxon>
        <taxon>Craniata</taxon>
        <taxon>Vertebrata</taxon>
        <taxon>Euteleostomi</taxon>
        <taxon>Actinopterygii</taxon>
        <taxon>Neopterygii</taxon>
        <taxon>Teleostei</taxon>
        <taxon>Notacanthiformes</taxon>
        <taxon>Halosauridae</taxon>
        <taxon>Aldrovandia</taxon>
    </lineage>
</organism>
<dbReference type="EMBL" id="JAINUG010000168">
    <property type="protein sequence ID" value="KAJ8390553.1"/>
    <property type="molecule type" value="Genomic_DNA"/>
</dbReference>
<dbReference type="Gene3D" id="3.30.70.1820">
    <property type="entry name" value="L1 transposable element, RRM domain"/>
    <property type="match status" value="1"/>
</dbReference>
<gene>
    <name evidence="3" type="ORF">AAFF_G00103500</name>
</gene>
<dbReference type="InterPro" id="IPR004244">
    <property type="entry name" value="Transposase_22"/>
</dbReference>
<dbReference type="Gene3D" id="3.30.250.20">
    <property type="entry name" value="L1 transposable element, C-terminal domain"/>
    <property type="match status" value="1"/>
</dbReference>
<dbReference type="Proteomes" id="UP001221898">
    <property type="component" value="Unassembled WGS sequence"/>
</dbReference>
<evidence type="ECO:0000256" key="1">
    <source>
        <dbReference type="SAM" id="Coils"/>
    </source>
</evidence>
<keyword evidence="4" id="KW-1185">Reference proteome</keyword>
<evidence type="ECO:0000256" key="2">
    <source>
        <dbReference type="SAM" id="MobiDB-lite"/>
    </source>
</evidence>
<dbReference type="InterPro" id="IPR042566">
    <property type="entry name" value="L1_C"/>
</dbReference>
<protein>
    <recommendedName>
        <fullName evidence="5">LINE-1 type transposase domain-containing 1</fullName>
    </recommendedName>
</protein>
<reference evidence="3" key="1">
    <citation type="journal article" date="2023" name="Science">
        <title>Genome structures resolve the early diversification of teleost fishes.</title>
        <authorList>
            <person name="Parey E."/>
            <person name="Louis A."/>
            <person name="Montfort J."/>
            <person name="Bouchez O."/>
            <person name="Roques C."/>
            <person name="Iampietro C."/>
            <person name="Lluch J."/>
            <person name="Castinel A."/>
            <person name="Donnadieu C."/>
            <person name="Desvignes T."/>
            <person name="Floi Bucao C."/>
            <person name="Jouanno E."/>
            <person name="Wen M."/>
            <person name="Mejri S."/>
            <person name="Dirks R."/>
            <person name="Jansen H."/>
            <person name="Henkel C."/>
            <person name="Chen W.J."/>
            <person name="Zahm M."/>
            <person name="Cabau C."/>
            <person name="Klopp C."/>
            <person name="Thompson A.W."/>
            <person name="Robinson-Rechavi M."/>
            <person name="Braasch I."/>
            <person name="Lecointre G."/>
            <person name="Bobe J."/>
            <person name="Postlethwait J.H."/>
            <person name="Berthelot C."/>
            <person name="Roest Crollius H."/>
            <person name="Guiguen Y."/>
        </authorList>
    </citation>
    <scope>NUCLEOTIDE SEQUENCE</scope>
    <source>
        <strain evidence="3">NC1722</strain>
    </source>
</reference>
<feature type="compositionally biased region" description="Basic residues" evidence="2">
    <location>
        <begin position="1"/>
        <end position="10"/>
    </location>
</feature>
<feature type="region of interest" description="Disordered" evidence="2">
    <location>
        <begin position="1"/>
        <end position="21"/>
    </location>
</feature>
<name>A0AAD7WBG9_9TELE</name>
<comment type="caution">
    <text evidence="3">The sequence shown here is derived from an EMBL/GenBank/DDBJ whole genome shotgun (WGS) entry which is preliminary data.</text>
</comment>
<dbReference type="Gene3D" id="1.20.5.340">
    <property type="match status" value="1"/>
</dbReference>
<proteinExistence type="predicted"/>
<sequence length="271" mass="30411">MALKPAKKDKKREDDVTPATSDANMAALTKLLEEHKEALSMEFKSAITPLEAKLDYVQATVTDHGHRLTSLEANANQLSDQMVAMEAKCAAMEECYNKLKAKTIDLESRSRRNNIRIIGLPESIEGTRPTAFFSGLLVELLGDGVLPSPPELDRAHRALTAKPAPGSRPRAVIMRVHHYKIKEAIVQESRRRRGELSYRGKPVAIFEDYCPEVVEQRTVYREVMSTLYQRGFKPSLLYPARLQITTRDGGRKYFASVEDAKAFLATQPNNP</sequence>
<evidence type="ECO:0000313" key="4">
    <source>
        <dbReference type="Proteomes" id="UP001221898"/>
    </source>
</evidence>
<evidence type="ECO:0000313" key="3">
    <source>
        <dbReference type="EMBL" id="KAJ8390553.1"/>
    </source>
</evidence>
<evidence type="ECO:0008006" key="5">
    <source>
        <dbReference type="Google" id="ProtNLM"/>
    </source>
</evidence>
<feature type="coiled-coil region" evidence="1">
    <location>
        <begin position="68"/>
        <end position="102"/>
    </location>
</feature>
<keyword evidence="1" id="KW-0175">Coiled coil</keyword>
<dbReference type="AlphaFoldDB" id="A0AAD7WBG9"/>
<accession>A0AAD7WBG9</accession>
<dbReference type="PANTHER" id="PTHR11505">
    <property type="entry name" value="L1 TRANSPOSABLE ELEMENT-RELATED"/>
    <property type="match status" value="1"/>
</dbReference>